<dbReference type="PIRSF" id="PIRSF002116">
    <property type="entry name" value="Ribosomal_S4"/>
    <property type="match status" value="1"/>
</dbReference>
<evidence type="ECO:0000259" key="8">
    <source>
        <dbReference type="Pfam" id="PF00900"/>
    </source>
</evidence>
<dbReference type="Proteomes" id="UP000789941">
    <property type="component" value="Unassembled WGS sequence"/>
</dbReference>
<dbReference type="Pfam" id="PF01479">
    <property type="entry name" value="S4"/>
    <property type="match status" value="1"/>
</dbReference>
<name>A0A5E4LNQ1_9ARCH</name>
<dbReference type="InterPro" id="IPR013845">
    <property type="entry name" value="Ribosomal_eS4_central_region"/>
</dbReference>
<dbReference type="PROSITE" id="PS50889">
    <property type="entry name" value="S4"/>
    <property type="match status" value="1"/>
</dbReference>
<dbReference type="NCBIfam" id="NF003312">
    <property type="entry name" value="PRK04313.1"/>
    <property type="match status" value="1"/>
</dbReference>
<dbReference type="GO" id="GO:0003735">
    <property type="term" value="F:structural constituent of ribosome"/>
    <property type="evidence" value="ECO:0007669"/>
    <property type="project" value="InterPro"/>
</dbReference>
<sequence length="237" mass="26456">MAKRGGTKHLKRIASPKAIPVHDRKERKWMIKAIGGPHPKKNSIPLGVLVRDVLKVATTLREVRKVLSNRLVLVDGKARTDEKFTVGLMDVVSFPKSGKNFRIVVDHKGRLLPVEISKEKAEMKICKVVKKHTIPGGKLNFTFHDGRNMLGDNHVRVGDSVLLTLSDGKMKNHLKRDKGSRCLVMEGTHAGKIVTLKDIIERKGGKPSEAIVQDSKEEFITVAKYLFVVDENFKGES</sequence>
<gene>
    <name evidence="7 11" type="primary">rps4e</name>
    <name evidence="11" type="ORF">LFW2832_00451</name>
</gene>
<evidence type="ECO:0000259" key="10">
    <source>
        <dbReference type="Pfam" id="PF08071"/>
    </source>
</evidence>
<organism evidence="11 12">
    <name type="scientific">Candidatus Bilamarchaeum dharawalense</name>
    <dbReference type="NCBI Taxonomy" id="2885759"/>
    <lineage>
        <taxon>Archaea</taxon>
        <taxon>Candidatus Micrarchaeota</taxon>
        <taxon>Candidatus Micrarchaeia</taxon>
        <taxon>Candidatus Anstonellales</taxon>
        <taxon>Candidatus Bilamarchaeaceae</taxon>
        <taxon>Candidatus Bilamarchaeum</taxon>
    </lineage>
</organism>
<evidence type="ECO:0000256" key="1">
    <source>
        <dbReference type="ARBA" id="ARBA00007500"/>
    </source>
</evidence>
<comment type="caution">
    <text evidence="11">The sequence shown here is derived from an EMBL/GenBank/DDBJ whole genome shotgun (WGS) entry which is preliminary data.</text>
</comment>
<feature type="domain" description="Small ribosomal subunit protein eS4 N-terminal" evidence="10">
    <location>
        <begin position="4"/>
        <end position="40"/>
    </location>
</feature>
<dbReference type="PANTHER" id="PTHR11581">
    <property type="entry name" value="30S/40S RIBOSOMAL PROTEIN S4"/>
    <property type="match status" value="1"/>
</dbReference>
<dbReference type="GO" id="GO:0019843">
    <property type="term" value="F:rRNA binding"/>
    <property type="evidence" value="ECO:0007669"/>
    <property type="project" value="UniProtKB-KW"/>
</dbReference>
<evidence type="ECO:0000259" key="9">
    <source>
        <dbReference type="Pfam" id="PF01479"/>
    </source>
</evidence>
<evidence type="ECO:0000256" key="7">
    <source>
        <dbReference type="HAMAP-Rule" id="MF_00485"/>
    </source>
</evidence>
<evidence type="ECO:0000256" key="4">
    <source>
        <dbReference type="ARBA" id="ARBA00022980"/>
    </source>
</evidence>
<feature type="domain" description="Small ribosomal subunit protein eS4 central region" evidence="8">
    <location>
        <begin position="98"/>
        <end position="169"/>
    </location>
</feature>
<evidence type="ECO:0000313" key="12">
    <source>
        <dbReference type="Proteomes" id="UP000789941"/>
    </source>
</evidence>
<dbReference type="PANTHER" id="PTHR11581:SF0">
    <property type="entry name" value="SMALL RIBOSOMAL SUBUNIT PROTEIN ES4"/>
    <property type="match status" value="1"/>
</dbReference>
<evidence type="ECO:0000256" key="6">
    <source>
        <dbReference type="ARBA" id="ARBA00035272"/>
    </source>
</evidence>
<dbReference type="Gene3D" id="3.10.290.10">
    <property type="entry name" value="RNA-binding S4 domain"/>
    <property type="match status" value="1"/>
</dbReference>
<feature type="domain" description="RNA-binding S4" evidence="9">
    <location>
        <begin position="54"/>
        <end position="92"/>
    </location>
</feature>
<dbReference type="InterPro" id="IPR036986">
    <property type="entry name" value="S4_RNA-bd_sf"/>
</dbReference>
<keyword evidence="3 7" id="KW-0694">RNA-binding</keyword>
<comment type="similarity">
    <text evidence="1 7">Belongs to the eukaryotic ribosomal protein eS4 family.</text>
</comment>
<evidence type="ECO:0000256" key="3">
    <source>
        <dbReference type="ARBA" id="ARBA00022884"/>
    </source>
</evidence>
<dbReference type="GO" id="GO:0006412">
    <property type="term" value="P:translation"/>
    <property type="evidence" value="ECO:0007669"/>
    <property type="project" value="UniProtKB-UniRule"/>
</dbReference>
<accession>A0A5E4LNQ1</accession>
<dbReference type="InterPro" id="IPR014722">
    <property type="entry name" value="Rib_uL2_dom2"/>
</dbReference>
<keyword evidence="2" id="KW-0699">rRNA-binding</keyword>
<evidence type="ECO:0000313" key="11">
    <source>
        <dbReference type="EMBL" id="VVC03645.1"/>
    </source>
</evidence>
<evidence type="ECO:0000256" key="5">
    <source>
        <dbReference type="ARBA" id="ARBA00023274"/>
    </source>
</evidence>
<dbReference type="SUPFAM" id="SSF55174">
    <property type="entry name" value="Alpha-L RNA-binding motif"/>
    <property type="match status" value="1"/>
</dbReference>
<keyword evidence="4 7" id="KW-0689">Ribosomal protein</keyword>
<dbReference type="InterPro" id="IPR000876">
    <property type="entry name" value="Ribosomal_eS4"/>
</dbReference>
<dbReference type="InterPro" id="IPR002942">
    <property type="entry name" value="S4_RNA-bd"/>
</dbReference>
<dbReference type="Pfam" id="PF08071">
    <property type="entry name" value="RS4NT"/>
    <property type="match status" value="1"/>
</dbReference>
<dbReference type="GO" id="GO:0022627">
    <property type="term" value="C:cytosolic small ribosomal subunit"/>
    <property type="evidence" value="ECO:0007669"/>
    <property type="project" value="TreeGrafter"/>
</dbReference>
<reference evidence="11 12" key="1">
    <citation type="submission" date="2019-08" db="EMBL/GenBank/DDBJ databases">
        <authorList>
            <person name="Vazquez-Campos X."/>
        </authorList>
    </citation>
    <scope>NUCLEOTIDE SEQUENCE [LARGE SCALE GENOMIC DNA]</scope>
    <source>
        <strain evidence="11">LFW-283_2</strain>
    </source>
</reference>
<dbReference type="EMBL" id="CABMJJ010000008">
    <property type="protein sequence ID" value="VVC03645.1"/>
    <property type="molecule type" value="Genomic_DNA"/>
</dbReference>
<dbReference type="HAMAP" id="MF_00485">
    <property type="entry name" value="Ribosomal_eS4"/>
    <property type="match status" value="1"/>
</dbReference>
<keyword evidence="5 7" id="KW-0687">Ribonucleoprotein</keyword>
<dbReference type="InterPro" id="IPR038237">
    <property type="entry name" value="Ribosomal_eS4_central_sf"/>
</dbReference>
<dbReference type="Pfam" id="PF00900">
    <property type="entry name" value="Ribosomal_S4e"/>
    <property type="match status" value="1"/>
</dbReference>
<proteinExistence type="inferred from homology"/>
<evidence type="ECO:0000256" key="2">
    <source>
        <dbReference type="ARBA" id="ARBA00022730"/>
    </source>
</evidence>
<dbReference type="CDD" id="cd00165">
    <property type="entry name" value="S4"/>
    <property type="match status" value="1"/>
</dbReference>
<dbReference type="InterPro" id="IPR013843">
    <property type="entry name" value="Ribosomal_eS4_N"/>
</dbReference>
<dbReference type="Gene3D" id="2.40.50.740">
    <property type="match status" value="1"/>
</dbReference>
<dbReference type="Gene3D" id="2.30.30.30">
    <property type="match status" value="1"/>
</dbReference>
<dbReference type="AlphaFoldDB" id="A0A5E4LNQ1"/>
<protein>
    <recommendedName>
        <fullName evidence="6 7">Small ribosomal subunit protein eS4</fullName>
    </recommendedName>
</protein>
<dbReference type="FunFam" id="3.10.290.10:FF:000002">
    <property type="entry name" value="40S ribosomal protein S4"/>
    <property type="match status" value="1"/>
</dbReference>